<dbReference type="SMART" id="SM00147">
    <property type="entry name" value="RasGEF"/>
    <property type="match status" value="1"/>
</dbReference>
<keyword evidence="8" id="KW-0344">Guanine-nucleotide releasing factor</keyword>
<dbReference type="CDD" id="cd11062">
    <property type="entry name" value="CYP58-like"/>
    <property type="match status" value="1"/>
</dbReference>
<dbReference type="CDD" id="cd06224">
    <property type="entry name" value="REM"/>
    <property type="match status" value="1"/>
</dbReference>
<dbReference type="GO" id="GO:0005085">
    <property type="term" value="F:guanyl-nucleotide exchange factor activity"/>
    <property type="evidence" value="ECO:0007669"/>
    <property type="project" value="UniProtKB-KW"/>
</dbReference>
<dbReference type="Pfam" id="PF00617">
    <property type="entry name" value="RasGEF"/>
    <property type="match status" value="1"/>
</dbReference>
<evidence type="ECO:0008006" key="14">
    <source>
        <dbReference type="Google" id="ProtNLM"/>
    </source>
</evidence>
<proteinExistence type="inferred from homology"/>
<feature type="region of interest" description="Disordered" evidence="9">
    <location>
        <begin position="560"/>
        <end position="607"/>
    </location>
</feature>
<feature type="compositionally biased region" description="Low complexity" evidence="9">
    <location>
        <begin position="1029"/>
        <end position="1055"/>
    </location>
</feature>
<dbReference type="PROSITE" id="PS00086">
    <property type="entry name" value="CYTOCHROME_P450"/>
    <property type="match status" value="1"/>
</dbReference>
<dbReference type="InterPro" id="IPR017972">
    <property type="entry name" value="Cyt_P450_CS"/>
</dbReference>
<name>A0A8J2HZS2_9PLEO</name>
<keyword evidence="13" id="KW-1185">Reference proteome</keyword>
<dbReference type="GO" id="GO:0020037">
    <property type="term" value="F:heme binding"/>
    <property type="evidence" value="ECO:0007669"/>
    <property type="project" value="InterPro"/>
</dbReference>
<sequence>MPLDNNPLPATVVLLSAALTVLLAYVLYAVTYNVYFHPLAEFPGPRLAGATTYWKAYIECIANRSFCHFLLHFANPKAYHDIYNNKNRWDKEATLYQSFNEDRSSFGFLTYPEAKNRKDVLNRSFSPAAIESSEGLLVAKVKELCAAFERRSQASKSTDLFYAFRCMSVDVITTFCFGKPIHAVDEADFKAPIVVALDAATPVAMYFKYSDLFKNFILKCPPNLSKKLSPLTAGMIDLNQLLSQQINELTDDPEKLKLLPHNMTIYHRLMDPEAHRDKRIPSAGSLYEEAQALMFGGTDTVGNTLMVGAFHLLKNHEKMQKLKSELSAAWPSLTENEPKVRDLERLPYLNAVIKESLRLSSGVTSGLLRIVPATGATISGVQVPPKTIVSCGSTFVHFNAKIFPEPDNFVPERWLDESAELDKWLVAFSRGPRMCLGINLAWAELRLGFAHVFRKFDLEPKGQFMPATGGSRAVHAPPSKPTEKGKMVQAMQPPRRESSAGVPAQRPGIKTRAYSAPNAPKSDGDVGSELDRTDEDNEGEEIADDAFFQRYHFPQPILSTQEEEGSSAESSSDTEGPLSPTHHKDRQSAQDATSEPSTSSANSDSASPIQDLNIAVIGARGSGKSTFVRRALGLPETSTTTNCSRRMTIDGTPYIVRFLEMAFNDVHVGDRSIIKWPETIHDFATPRMDAAVTIYDVTNQESLGKVPEMLSTLSKAQLPFILVACKCDQHPAHREVDPSVVEQKAKSFIGDVSVFQTSESSPETHRGCLSVITRAAIAAKRLIDPMQPGPKRQWRGGGPTLPPSEISMRFQRASSEVKGHRYKPSDANKTFFNAEESPGYDSQESDDQDSDAGQSIMSVKPSDENGYTFEQLVDRLLAQPMSKNDSKFVSVFLALYRRFATPGQLLEAIIKRFEAQNKEKDLAMIRIIAQLRYLSILQQWVAYYPGDFAYPTTRRLIRRFASSLALNREFSVAATEIIRDLEMVTEDDDTDWACSDRQRHQNENIPTFHNNVLDEDSDEDEFSRALGHMSMSSSTRNSVARSSVTGGASSISGSMGSSQILLTQVEKNERLARQLEPNPIKPLSKIQWHQLMSESDEAIAKELTRIDWIMFSSVRPRDLVRHVSLNAEEKKRCKNLENVTRMTEHFNHVAYLVTNYILLRDKPKHRALMMEKWMKIARQLRKLNNYNMLGAVMAGINGTAIGRLVATRELVPQATNQDFWKLDILMGQTKSHSAYRLAWENSSGERIPYIPLHRRDLVSASEGNSTFVGDKKKTDSAFAPHPGVSVFEGVAGKRDSREPPPSGVVGKERINWRKFEIMGEVIVGVQRAQGTPYPNWQRCEEIRNLILDIKINKDDEELYERSTHLEAGRADEKSRIARWFRER</sequence>
<keyword evidence="3 7" id="KW-0479">Metal-binding</keyword>
<gene>
    <name evidence="12" type="ORF">ALTATR162_LOCUS4401</name>
</gene>
<evidence type="ECO:0000313" key="12">
    <source>
        <dbReference type="EMBL" id="CAG5156604.1"/>
    </source>
</evidence>
<dbReference type="RefSeq" id="XP_043167947.1">
    <property type="nucleotide sequence ID" value="XM_043312012.1"/>
</dbReference>
<keyword evidence="4" id="KW-0560">Oxidoreductase</keyword>
<dbReference type="Pfam" id="PF00618">
    <property type="entry name" value="RasGEF_N"/>
    <property type="match status" value="1"/>
</dbReference>
<dbReference type="PROSITE" id="PS50009">
    <property type="entry name" value="RASGEF_CAT"/>
    <property type="match status" value="1"/>
</dbReference>
<dbReference type="PROSITE" id="PS50212">
    <property type="entry name" value="RASGEF_NTER"/>
    <property type="match status" value="1"/>
</dbReference>
<comment type="caution">
    <text evidence="12">The sequence shown here is derived from an EMBL/GenBank/DDBJ whole genome shotgun (WGS) entry which is preliminary data.</text>
</comment>
<dbReference type="EMBL" id="CAJRGZ010000017">
    <property type="protein sequence ID" value="CAG5156604.1"/>
    <property type="molecule type" value="Genomic_DNA"/>
</dbReference>
<dbReference type="Pfam" id="PF00067">
    <property type="entry name" value="p450"/>
    <property type="match status" value="1"/>
</dbReference>
<dbReference type="Gene3D" id="1.20.870.10">
    <property type="entry name" value="Son of sevenless (SoS) protein Chain: S domain 1"/>
    <property type="match status" value="1"/>
</dbReference>
<dbReference type="InterPro" id="IPR001128">
    <property type="entry name" value="Cyt_P450"/>
</dbReference>
<evidence type="ECO:0000256" key="5">
    <source>
        <dbReference type="ARBA" id="ARBA00023004"/>
    </source>
</evidence>
<keyword evidence="6" id="KW-0503">Monooxygenase</keyword>
<reference evidence="12" key="1">
    <citation type="submission" date="2021-05" db="EMBL/GenBank/DDBJ databases">
        <authorList>
            <person name="Stam R."/>
        </authorList>
    </citation>
    <scope>NUCLEOTIDE SEQUENCE</scope>
    <source>
        <strain evidence="12">CS162</strain>
    </source>
</reference>
<dbReference type="InterPro" id="IPR002401">
    <property type="entry name" value="Cyt_P450_E_grp-I"/>
</dbReference>
<dbReference type="SUPFAM" id="SSF48366">
    <property type="entry name" value="Ras GEF"/>
    <property type="match status" value="1"/>
</dbReference>
<keyword evidence="7" id="KW-0349">Heme</keyword>
<dbReference type="InterPro" id="IPR000651">
    <property type="entry name" value="Ras-like_Gua-exchang_fac_N"/>
</dbReference>
<feature type="region of interest" description="Disordered" evidence="9">
    <location>
        <begin position="1028"/>
        <end position="1055"/>
    </location>
</feature>
<dbReference type="InterPro" id="IPR036964">
    <property type="entry name" value="RASGEF_cat_dom_sf"/>
</dbReference>
<feature type="domain" description="Ras-GEF" evidence="10">
    <location>
        <begin position="1095"/>
        <end position="1368"/>
    </location>
</feature>
<evidence type="ECO:0000256" key="2">
    <source>
        <dbReference type="ARBA" id="ARBA00010617"/>
    </source>
</evidence>
<comment type="cofactor">
    <cofactor evidence="1 7">
        <name>heme</name>
        <dbReference type="ChEBI" id="CHEBI:30413"/>
    </cofactor>
</comment>
<dbReference type="SUPFAM" id="SSF52540">
    <property type="entry name" value="P-loop containing nucleoside triphosphate hydrolases"/>
    <property type="match status" value="1"/>
</dbReference>
<dbReference type="PANTHER" id="PTHR24305">
    <property type="entry name" value="CYTOCHROME P450"/>
    <property type="match status" value="1"/>
</dbReference>
<dbReference type="GeneID" id="67016065"/>
<feature type="domain" description="N-terminal Ras-GEF" evidence="11">
    <location>
        <begin position="860"/>
        <end position="985"/>
    </location>
</feature>
<feature type="region of interest" description="Disordered" evidence="9">
    <location>
        <begin position="783"/>
        <end position="862"/>
    </location>
</feature>
<comment type="similarity">
    <text evidence="2">Belongs to the cytochrome P450 family.</text>
</comment>
<dbReference type="Gene3D" id="1.10.630.10">
    <property type="entry name" value="Cytochrome P450"/>
    <property type="match status" value="1"/>
</dbReference>
<feature type="binding site" description="axial binding residue" evidence="7">
    <location>
        <position position="435"/>
    </location>
    <ligand>
        <name>heme</name>
        <dbReference type="ChEBI" id="CHEBI:30413"/>
    </ligand>
    <ligandPart>
        <name>Fe</name>
        <dbReference type="ChEBI" id="CHEBI:18248"/>
    </ligandPart>
</feature>
<dbReference type="InterPro" id="IPR001895">
    <property type="entry name" value="RASGEF_cat_dom"/>
</dbReference>
<feature type="compositionally biased region" description="Acidic residues" evidence="9">
    <location>
        <begin position="526"/>
        <end position="537"/>
    </location>
</feature>
<dbReference type="GO" id="GO:0007264">
    <property type="term" value="P:small GTPase-mediated signal transduction"/>
    <property type="evidence" value="ECO:0007669"/>
    <property type="project" value="InterPro"/>
</dbReference>
<feature type="region of interest" description="Disordered" evidence="9">
    <location>
        <begin position="464"/>
        <end position="537"/>
    </location>
</feature>
<evidence type="ECO:0000256" key="9">
    <source>
        <dbReference type="SAM" id="MobiDB-lite"/>
    </source>
</evidence>
<dbReference type="InterPro" id="IPR023578">
    <property type="entry name" value="Ras_GEF_dom_sf"/>
</dbReference>
<dbReference type="GO" id="GO:0004497">
    <property type="term" value="F:monooxygenase activity"/>
    <property type="evidence" value="ECO:0007669"/>
    <property type="project" value="UniProtKB-KW"/>
</dbReference>
<dbReference type="Proteomes" id="UP000676310">
    <property type="component" value="Unassembled WGS sequence"/>
</dbReference>
<accession>A0A8J2HZS2</accession>
<evidence type="ECO:0000256" key="3">
    <source>
        <dbReference type="ARBA" id="ARBA00022723"/>
    </source>
</evidence>
<evidence type="ECO:0000256" key="6">
    <source>
        <dbReference type="ARBA" id="ARBA00023033"/>
    </source>
</evidence>
<dbReference type="InterPro" id="IPR050121">
    <property type="entry name" value="Cytochrome_P450_monoxygenase"/>
</dbReference>
<dbReference type="InterPro" id="IPR036396">
    <property type="entry name" value="Cyt_P450_sf"/>
</dbReference>
<feature type="compositionally biased region" description="Low complexity" evidence="9">
    <location>
        <begin position="592"/>
        <end position="607"/>
    </location>
</feature>
<dbReference type="OrthoDB" id="28357at2759"/>
<evidence type="ECO:0000259" key="11">
    <source>
        <dbReference type="PROSITE" id="PS50212"/>
    </source>
</evidence>
<keyword evidence="5 7" id="KW-0408">Iron</keyword>
<dbReference type="GO" id="GO:0005506">
    <property type="term" value="F:iron ion binding"/>
    <property type="evidence" value="ECO:0007669"/>
    <property type="project" value="InterPro"/>
</dbReference>
<dbReference type="PANTHER" id="PTHR24305:SF157">
    <property type="entry name" value="N-ACETYLTRYPTOPHAN 6-HYDROXYLASE IVOC-RELATED"/>
    <property type="match status" value="1"/>
</dbReference>
<dbReference type="Gene3D" id="3.40.50.300">
    <property type="entry name" value="P-loop containing nucleotide triphosphate hydrolases"/>
    <property type="match status" value="1"/>
</dbReference>
<evidence type="ECO:0000256" key="8">
    <source>
        <dbReference type="PROSITE-ProRule" id="PRU00168"/>
    </source>
</evidence>
<dbReference type="Gene3D" id="1.10.840.10">
    <property type="entry name" value="Ras guanine-nucleotide exchange factors catalytic domain"/>
    <property type="match status" value="1"/>
</dbReference>
<protein>
    <recommendedName>
        <fullName evidence="14">Ras guanine nucleotide exchange factor A</fullName>
    </recommendedName>
</protein>
<evidence type="ECO:0000256" key="1">
    <source>
        <dbReference type="ARBA" id="ARBA00001971"/>
    </source>
</evidence>
<dbReference type="PRINTS" id="PR00385">
    <property type="entry name" value="P450"/>
</dbReference>
<organism evidence="12 13">
    <name type="scientific">Alternaria atra</name>
    <dbReference type="NCBI Taxonomy" id="119953"/>
    <lineage>
        <taxon>Eukaryota</taxon>
        <taxon>Fungi</taxon>
        <taxon>Dikarya</taxon>
        <taxon>Ascomycota</taxon>
        <taxon>Pezizomycotina</taxon>
        <taxon>Dothideomycetes</taxon>
        <taxon>Pleosporomycetidae</taxon>
        <taxon>Pleosporales</taxon>
        <taxon>Pleosporineae</taxon>
        <taxon>Pleosporaceae</taxon>
        <taxon>Alternaria</taxon>
        <taxon>Alternaria sect. Ulocladioides</taxon>
    </lineage>
</organism>
<evidence type="ECO:0000313" key="13">
    <source>
        <dbReference type="Proteomes" id="UP000676310"/>
    </source>
</evidence>
<evidence type="ECO:0000256" key="4">
    <source>
        <dbReference type="ARBA" id="ARBA00023002"/>
    </source>
</evidence>
<dbReference type="CDD" id="cd00882">
    <property type="entry name" value="Ras_like_GTPase"/>
    <property type="match status" value="1"/>
</dbReference>
<dbReference type="SUPFAM" id="SSF48264">
    <property type="entry name" value="Cytochrome P450"/>
    <property type="match status" value="1"/>
</dbReference>
<evidence type="ECO:0000259" key="10">
    <source>
        <dbReference type="PROSITE" id="PS50009"/>
    </source>
</evidence>
<feature type="compositionally biased region" description="Basic and acidic residues" evidence="9">
    <location>
        <begin position="815"/>
        <end position="826"/>
    </location>
</feature>
<evidence type="ECO:0000256" key="7">
    <source>
        <dbReference type="PIRSR" id="PIRSR602401-1"/>
    </source>
</evidence>
<dbReference type="GO" id="GO:0016705">
    <property type="term" value="F:oxidoreductase activity, acting on paired donors, with incorporation or reduction of molecular oxygen"/>
    <property type="evidence" value="ECO:0007669"/>
    <property type="project" value="InterPro"/>
</dbReference>
<dbReference type="PRINTS" id="PR00463">
    <property type="entry name" value="EP450I"/>
</dbReference>
<dbReference type="InterPro" id="IPR027417">
    <property type="entry name" value="P-loop_NTPase"/>
</dbReference>